<keyword evidence="2" id="KW-1185">Reference proteome</keyword>
<protein>
    <submittedName>
        <fullName evidence="1">Uncharacterized protein</fullName>
    </submittedName>
</protein>
<organism evidence="1 2">
    <name type="scientific">Russula earlei</name>
    <dbReference type="NCBI Taxonomy" id="71964"/>
    <lineage>
        <taxon>Eukaryota</taxon>
        <taxon>Fungi</taxon>
        <taxon>Dikarya</taxon>
        <taxon>Basidiomycota</taxon>
        <taxon>Agaricomycotina</taxon>
        <taxon>Agaricomycetes</taxon>
        <taxon>Russulales</taxon>
        <taxon>Russulaceae</taxon>
        <taxon>Russula</taxon>
    </lineage>
</organism>
<evidence type="ECO:0000313" key="1">
    <source>
        <dbReference type="EMBL" id="KAI9462669.1"/>
    </source>
</evidence>
<sequence length="439" mass="48828">MSYPGRRPLTSMLKQSLADHSKFRILVVGKKGSGKSSLINTIFKVDTSFAPQGSSGKRNINLEFHPEDNRYLIVHECSGFEPGDAEGLQSIRDFILYRTDPSRSGPERLHAVWICVPIPDAINGSIGDGIREILALRGLPVVVAFTKFDLVVSTEGYSESARASAYAQCEELSRSLFRKEPRDVPAEIVSVYPQYLDLIGNLVVTTDRLIMGSRVASTSPARRSNVQGAKPRIAPAPLVWSVALRASQDISIQASIEVGRRYWRGLGSNLDFADQQLKNCVNIIHLDIVDIWNMHDKARYLTSNRFKEKISHVVKDLAESASAVPLGLESGDRYAEWVYDVYRGSQENVRCVMGYIVDLTVILDDIYRTATDSVSIANNAKSAVEKHITSGRRDWIHGDIRSFVTETSGIRFAVPQKDLVLERTIDLIRQYCVPPSGNS</sequence>
<dbReference type="EMBL" id="JAGFNK010000165">
    <property type="protein sequence ID" value="KAI9462669.1"/>
    <property type="molecule type" value="Genomic_DNA"/>
</dbReference>
<accession>A0ACC0U4F0</accession>
<dbReference type="Proteomes" id="UP001207468">
    <property type="component" value="Unassembled WGS sequence"/>
</dbReference>
<gene>
    <name evidence="1" type="ORF">F5148DRAFT_1286342</name>
</gene>
<comment type="caution">
    <text evidence="1">The sequence shown here is derived from an EMBL/GenBank/DDBJ whole genome shotgun (WGS) entry which is preliminary data.</text>
</comment>
<name>A0ACC0U4F0_9AGAM</name>
<reference evidence="1" key="1">
    <citation type="submission" date="2021-03" db="EMBL/GenBank/DDBJ databases">
        <title>Evolutionary priming and transition to the ectomycorrhizal habit in an iconic lineage of mushroom-forming fungi: is preadaptation a requirement?</title>
        <authorList>
            <consortium name="DOE Joint Genome Institute"/>
            <person name="Looney B.P."/>
            <person name="Miyauchi S."/>
            <person name="Morin E."/>
            <person name="Drula E."/>
            <person name="Courty P.E."/>
            <person name="Chicoki N."/>
            <person name="Fauchery L."/>
            <person name="Kohler A."/>
            <person name="Kuo A."/>
            <person name="LaButti K."/>
            <person name="Pangilinan J."/>
            <person name="Lipzen A."/>
            <person name="Riley R."/>
            <person name="Andreopoulos W."/>
            <person name="He G."/>
            <person name="Johnson J."/>
            <person name="Barry K.W."/>
            <person name="Grigoriev I.V."/>
            <person name="Nagy L."/>
            <person name="Hibbett D."/>
            <person name="Henrissat B."/>
            <person name="Matheny P.B."/>
            <person name="Labbe J."/>
            <person name="Martin A.F."/>
        </authorList>
    </citation>
    <scope>NUCLEOTIDE SEQUENCE</scope>
    <source>
        <strain evidence="1">BPL698</strain>
    </source>
</reference>
<evidence type="ECO:0000313" key="2">
    <source>
        <dbReference type="Proteomes" id="UP001207468"/>
    </source>
</evidence>
<proteinExistence type="predicted"/>